<organism evidence="1 2">
    <name type="scientific">Artomyces pyxidatus</name>
    <dbReference type="NCBI Taxonomy" id="48021"/>
    <lineage>
        <taxon>Eukaryota</taxon>
        <taxon>Fungi</taxon>
        <taxon>Dikarya</taxon>
        <taxon>Basidiomycota</taxon>
        <taxon>Agaricomycotina</taxon>
        <taxon>Agaricomycetes</taxon>
        <taxon>Russulales</taxon>
        <taxon>Auriscalpiaceae</taxon>
        <taxon>Artomyces</taxon>
    </lineage>
</organism>
<reference evidence="1" key="1">
    <citation type="submission" date="2021-03" db="EMBL/GenBank/DDBJ databases">
        <authorList>
            <consortium name="DOE Joint Genome Institute"/>
            <person name="Ahrendt S."/>
            <person name="Looney B.P."/>
            <person name="Miyauchi S."/>
            <person name="Morin E."/>
            <person name="Drula E."/>
            <person name="Courty P.E."/>
            <person name="Chicoki N."/>
            <person name="Fauchery L."/>
            <person name="Kohler A."/>
            <person name="Kuo A."/>
            <person name="Labutti K."/>
            <person name="Pangilinan J."/>
            <person name="Lipzen A."/>
            <person name="Riley R."/>
            <person name="Andreopoulos W."/>
            <person name="He G."/>
            <person name="Johnson J."/>
            <person name="Barry K.W."/>
            <person name="Grigoriev I.V."/>
            <person name="Nagy L."/>
            <person name="Hibbett D."/>
            <person name="Henrissat B."/>
            <person name="Matheny P.B."/>
            <person name="Labbe J."/>
            <person name="Martin F."/>
        </authorList>
    </citation>
    <scope>NUCLEOTIDE SEQUENCE</scope>
    <source>
        <strain evidence="1">HHB10654</strain>
    </source>
</reference>
<dbReference type="EMBL" id="MU277196">
    <property type="protein sequence ID" value="KAI0065284.1"/>
    <property type="molecule type" value="Genomic_DNA"/>
</dbReference>
<keyword evidence="2" id="KW-1185">Reference proteome</keyword>
<evidence type="ECO:0000313" key="2">
    <source>
        <dbReference type="Proteomes" id="UP000814140"/>
    </source>
</evidence>
<name>A0ACB8T8Z7_9AGAM</name>
<gene>
    <name evidence="1" type="ORF">BV25DRAFT_159761</name>
</gene>
<evidence type="ECO:0000313" key="1">
    <source>
        <dbReference type="EMBL" id="KAI0065284.1"/>
    </source>
</evidence>
<accession>A0ACB8T8Z7</accession>
<protein>
    <submittedName>
        <fullName evidence="1">Uncharacterized protein</fullName>
    </submittedName>
</protein>
<reference evidence="1" key="2">
    <citation type="journal article" date="2022" name="New Phytol.">
        <title>Evolutionary transition to the ectomycorrhizal habit in the genomes of a hyperdiverse lineage of mushroom-forming fungi.</title>
        <authorList>
            <person name="Looney B."/>
            <person name="Miyauchi S."/>
            <person name="Morin E."/>
            <person name="Drula E."/>
            <person name="Courty P.E."/>
            <person name="Kohler A."/>
            <person name="Kuo A."/>
            <person name="LaButti K."/>
            <person name="Pangilinan J."/>
            <person name="Lipzen A."/>
            <person name="Riley R."/>
            <person name="Andreopoulos W."/>
            <person name="He G."/>
            <person name="Johnson J."/>
            <person name="Nolan M."/>
            <person name="Tritt A."/>
            <person name="Barry K.W."/>
            <person name="Grigoriev I.V."/>
            <person name="Nagy L.G."/>
            <person name="Hibbett D."/>
            <person name="Henrissat B."/>
            <person name="Matheny P.B."/>
            <person name="Labbe J."/>
            <person name="Martin F.M."/>
        </authorList>
    </citation>
    <scope>NUCLEOTIDE SEQUENCE</scope>
    <source>
        <strain evidence="1">HHB10654</strain>
    </source>
</reference>
<comment type="caution">
    <text evidence="1">The sequence shown here is derived from an EMBL/GenBank/DDBJ whole genome shotgun (WGS) entry which is preliminary data.</text>
</comment>
<proteinExistence type="predicted"/>
<sequence length="180" mass="19961">MAVTCDSVLVPRSFLWATKRRCSPEVCGVSRRCLGARLEEESARSRLPSGRLWALSLRVLTRWGTGTVTSPSAGSALSTTALRSGWGNTAQSIALARASVVYHRHLGNTCKSLLGQLRSCFLHFGQYAEQNVSQHWTLLIATVHLTVTVQSHLFARHRFRLARDEDEDDWQQSRSPAGAQ</sequence>
<dbReference type="Proteomes" id="UP000814140">
    <property type="component" value="Unassembled WGS sequence"/>
</dbReference>